<name>A0A6A4FYU5_9STRA</name>
<accession>A0A6A4FYU5</accession>
<dbReference type="Proteomes" id="UP000434957">
    <property type="component" value="Unassembled WGS sequence"/>
</dbReference>
<organism evidence="2 3">
    <name type="scientific">Phytophthora rubi</name>
    <dbReference type="NCBI Taxonomy" id="129364"/>
    <lineage>
        <taxon>Eukaryota</taxon>
        <taxon>Sar</taxon>
        <taxon>Stramenopiles</taxon>
        <taxon>Oomycota</taxon>
        <taxon>Peronosporomycetes</taxon>
        <taxon>Peronosporales</taxon>
        <taxon>Peronosporaceae</taxon>
        <taxon>Phytophthora</taxon>
    </lineage>
</organism>
<keyword evidence="3" id="KW-1185">Reference proteome</keyword>
<evidence type="ECO:0000256" key="1">
    <source>
        <dbReference type="SAM" id="SignalP"/>
    </source>
</evidence>
<dbReference type="AlphaFoldDB" id="A0A6A4FYU5"/>
<evidence type="ECO:0008006" key="4">
    <source>
        <dbReference type="Google" id="ProtNLM"/>
    </source>
</evidence>
<keyword evidence="1" id="KW-0732">Signal</keyword>
<reference evidence="2 3" key="1">
    <citation type="submission" date="2018-08" db="EMBL/GenBank/DDBJ databases">
        <title>Genomic investigation of the strawberry pathogen Phytophthora fragariae indicates pathogenicity is determined by transcriptional variation in three key races.</title>
        <authorList>
            <person name="Adams T.M."/>
            <person name="Armitage A.D."/>
            <person name="Sobczyk M.K."/>
            <person name="Bates H.J."/>
            <person name="Dunwell J.M."/>
            <person name="Nellist C.F."/>
            <person name="Harrison R.J."/>
        </authorList>
    </citation>
    <scope>NUCLEOTIDE SEQUENCE [LARGE SCALE GENOMIC DNA]</scope>
    <source>
        <strain evidence="2 3">SCRP333</strain>
    </source>
</reference>
<evidence type="ECO:0000313" key="2">
    <source>
        <dbReference type="EMBL" id="KAE9349661.1"/>
    </source>
</evidence>
<evidence type="ECO:0000313" key="3">
    <source>
        <dbReference type="Proteomes" id="UP000434957"/>
    </source>
</evidence>
<proteinExistence type="predicted"/>
<dbReference type="EMBL" id="QXFT01000245">
    <property type="protein sequence ID" value="KAE9349661.1"/>
    <property type="molecule type" value="Genomic_DNA"/>
</dbReference>
<feature type="chain" id="PRO_5025388991" description="CBM1 domain-containing protein" evidence="1">
    <location>
        <begin position="23"/>
        <end position="72"/>
    </location>
</feature>
<protein>
    <recommendedName>
        <fullName evidence="4">CBM1 domain-containing protein</fullName>
    </recommendedName>
</protein>
<gene>
    <name evidence="2" type="ORF">PR003_g5762</name>
</gene>
<feature type="signal peptide" evidence="1">
    <location>
        <begin position="1"/>
        <end position="22"/>
    </location>
</feature>
<sequence length="72" mass="7667">MRTGGTWNLCVLAAWLSSVVHAGGAASAWTTGRRVERVCTFEGYYSVPGATTTRPCPGSMPCPPGSYCRCEH</sequence>
<comment type="caution">
    <text evidence="2">The sequence shown here is derived from an EMBL/GenBank/DDBJ whole genome shotgun (WGS) entry which is preliminary data.</text>
</comment>